<evidence type="ECO:0000259" key="6">
    <source>
        <dbReference type="PROSITE" id="PS50901"/>
    </source>
</evidence>
<evidence type="ECO:0000313" key="8">
    <source>
        <dbReference type="Proteomes" id="UP000195331"/>
    </source>
</evidence>
<feature type="binding site" evidence="3">
    <location>
        <begin position="493"/>
        <end position="500"/>
    </location>
    <ligand>
        <name>ATP</name>
        <dbReference type="ChEBI" id="CHEBI:30616"/>
    </ligand>
</feature>
<evidence type="ECO:0000256" key="2">
    <source>
        <dbReference type="ARBA" id="ARBA00022840"/>
    </source>
</evidence>
<keyword evidence="2 3" id="KW-0067">ATP-binding</keyword>
<dbReference type="SUPFAM" id="SSF52540">
    <property type="entry name" value="P-loop containing nucleoside triphosphate hydrolases"/>
    <property type="match status" value="2"/>
</dbReference>
<keyword evidence="5" id="KW-0812">Transmembrane</keyword>
<feature type="region of interest" description="Disordered" evidence="4">
    <location>
        <begin position="759"/>
        <end position="792"/>
    </location>
</feature>
<dbReference type="GO" id="GO:0003677">
    <property type="term" value="F:DNA binding"/>
    <property type="evidence" value="ECO:0007669"/>
    <property type="project" value="InterPro"/>
</dbReference>
<organism evidence="7 8">
    <name type="scientific">Mycobacterium dioxanotrophicus</name>
    <dbReference type="NCBI Taxonomy" id="482462"/>
    <lineage>
        <taxon>Bacteria</taxon>
        <taxon>Bacillati</taxon>
        <taxon>Actinomycetota</taxon>
        <taxon>Actinomycetes</taxon>
        <taxon>Mycobacteriales</taxon>
        <taxon>Mycobacteriaceae</taxon>
        <taxon>Mycobacterium</taxon>
    </lineage>
</organism>
<dbReference type="Proteomes" id="UP000195331">
    <property type="component" value="Plasmid unnamed2"/>
</dbReference>
<proteinExistence type="predicted"/>
<dbReference type="Gene3D" id="3.40.50.300">
    <property type="entry name" value="P-loop containing nucleotide triphosphate hydrolases"/>
    <property type="match status" value="3"/>
</dbReference>
<feature type="compositionally biased region" description="Acidic residues" evidence="4">
    <location>
        <begin position="768"/>
        <end position="792"/>
    </location>
</feature>
<accession>A0A1Y0CGG7</accession>
<keyword evidence="8" id="KW-1185">Reference proteome</keyword>
<keyword evidence="5" id="KW-1133">Transmembrane helix</keyword>
<feature type="region of interest" description="Disordered" evidence="4">
    <location>
        <begin position="293"/>
        <end position="319"/>
    </location>
</feature>
<name>A0A1Y0CGG7_9MYCO</name>
<dbReference type="InterPro" id="IPR002543">
    <property type="entry name" value="FtsK_dom"/>
</dbReference>
<evidence type="ECO:0000256" key="1">
    <source>
        <dbReference type="ARBA" id="ARBA00022741"/>
    </source>
</evidence>
<feature type="transmembrane region" description="Helical" evidence="5">
    <location>
        <begin position="38"/>
        <end position="56"/>
    </location>
</feature>
<feature type="binding site" evidence="3">
    <location>
        <begin position="883"/>
        <end position="890"/>
    </location>
    <ligand>
        <name>ATP</name>
        <dbReference type="ChEBI" id="CHEBI:30616"/>
    </ligand>
</feature>
<feature type="region of interest" description="Disordered" evidence="4">
    <location>
        <begin position="1"/>
        <end position="33"/>
    </location>
</feature>
<evidence type="ECO:0000313" key="7">
    <source>
        <dbReference type="EMBL" id="ART74361.1"/>
    </source>
</evidence>
<dbReference type="PANTHER" id="PTHR22683:SF1">
    <property type="entry name" value="TYPE VII SECRETION SYSTEM PROTEIN ESSC"/>
    <property type="match status" value="1"/>
</dbReference>
<feature type="domain" description="FtsK" evidence="6">
    <location>
        <begin position="867"/>
        <end position="1061"/>
    </location>
</feature>
<evidence type="ECO:0000256" key="5">
    <source>
        <dbReference type="SAM" id="Phobius"/>
    </source>
</evidence>
<keyword evidence="5" id="KW-0472">Membrane</keyword>
<geneLocation type="plasmid" evidence="7 8">
    <name>unnamed2</name>
</geneLocation>
<evidence type="ECO:0000256" key="3">
    <source>
        <dbReference type="PROSITE-ProRule" id="PRU00289"/>
    </source>
</evidence>
<sequence>MRPKNDDVKPPSIKADSVQLKAPPSVPQKPPPTGAERFGPLVMLVAIGGLVVAGWSTGMFRGGVGMLFPLMLVMGMAMMLRNRGGDKKQEVVKERSDYLRYLDAVRDDSIEAAKIQYAVAEFHYPPCDELVGKIGAASPLMWRRRATGDTSSEFLHARIGLGTVAAMRSFERLDVGAMEDQEPACVQAVNDLIHEHTFVRDIPRPISLSDQAAWALIGDADAARASARAILAHLAFFHGPDDVMVAVIVDEDRAHYWDAVKWLPHHRMNHRPLTFGSVAEMMEQLGDDLRDRGQHTQRTMKGAGPSLTSAAGQGGAPEDAGPAAVKHLVVLVDTGSTEDWDTFIVNGKGREASTVLDLTGRCPLVVPQSTLHFADGEVAKTPLSGGAPEFLAVPDAMSMESWESFARKLSRYRQGRKASKVLADSGEVESDLDLWKLHNIADAGNWDPGEMWKWASTKHNLMRVPVGRYLDSHRTWYIDMKEGRNGPHLGTAGATGAGKSDFLRTLVVSLCMTHSPEDLIITPADFKGRKTFAGLERLPHVLVVLNNLDNSPDRVARLRQVFQGEMIRRQRLIDSLGEKVNDIYQYRAYRRKHPELGLPPMPFWFVPFDELMQAKREAPELLAIMKIYGTVMRSLGGSMMPVSQTFNASLMEGIAPHLTGRLGMKMNNHQDYRDILGTSSPGALPKRPGVGYWVEDPEASIPPQRVEVAYARKPYVPPAEAEAAEQTRSIREHFKPRLLSAAGDLAAAAIEATYSAADLPDTGVDKDGGDDEIPETLDGVSDDGADDDDDDMEDLLSRTQMSAAIDVIEAYVREHDCALDYTFWLPELTSYTPVSDYVSRFVSEKGRPGPQDLVAPCGVVDLPRELSQDVLTVQLGQNAVIYGGPQSGKSLALASVVLGAAQVYSPERVQFYILDNGGGKLQFLEGLAHVGEVVRGTGDRYAVERLFQSIWHLFREREASWARARVDLQQWRRRRFGGEPGFAPDDGYGDVYFVIDQADTVCGEFLEYRDSVLLPLAQRGPGYGIHLVFTQASKSTANMHRFGDSFGHIYELKMADSTESQMTRQNAEAVPNFPGRGLISAEGTGGARKSTAAAMANTMESIPPDSAHHILFASPTINVGDTELAGEEACGFINAMHPGAREARGIPQLPERVSVSELAAGQPGQFVLGLREVDQATQYWTPAEDGSLVVMGDSQCGKTTTLRTIATQLDAYATAAPADNKPVIVVFDQQQGLLGAIQTANLAPGGYVYQLAQAKPMVDYLVSLVADRGGDEVLDQDELLRRRRLATAAFEGPEIFIVIDDYESFVQGYEDVFTPLQKGIAMGARSGVRLIAAHSTNGTVWDGTRGLMPGVKACAAPVLLMSDKELTSNVVAKTKGMVLPEGRGNYIGRRGSMMIQVGVIDDAR</sequence>
<keyword evidence="1 3" id="KW-0547">Nucleotide-binding</keyword>
<dbReference type="InterPro" id="IPR027417">
    <property type="entry name" value="P-loop_NTPase"/>
</dbReference>
<feature type="compositionally biased region" description="Pro residues" evidence="4">
    <location>
        <begin position="24"/>
        <end position="33"/>
    </location>
</feature>
<keyword evidence="7" id="KW-0614">Plasmid</keyword>
<dbReference type="GO" id="GO:0005524">
    <property type="term" value="F:ATP binding"/>
    <property type="evidence" value="ECO:0007669"/>
    <property type="project" value="UniProtKB-UniRule"/>
</dbReference>
<protein>
    <recommendedName>
        <fullName evidence="6">FtsK domain-containing protein</fullName>
    </recommendedName>
</protein>
<dbReference type="PANTHER" id="PTHR22683">
    <property type="entry name" value="SPORULATION PROTEIN RELATED"/>
    <property type="match status" value="1"/>
</dbReference>
<feature type="domain" description="FtsK" evidence="6">
    <location>
        <begin position="473"/>
        <end position="673"/>
    </location>
</feature>
<dbReference type="PROSITE" id="PS50901">
    <property type="entry name" value="FTSK"/>
    <property type="match status" value="2"/>
</dbReference>
<gene>
    <name evidence="7" type="ORF">BTO20_37720</name>
</gene>
<evidence type="ECO:0000256" key="4">
    <source>
        <dbReference type="SAM" id="MobiDB-lite"/>
    </source>
</evidence>
<dbReference type="EMBL" id="CP020811">
    <property type="protein sequence ID" value="ART74361.1"/>
    <property type="molecule type" value="Genomic_DNA"/>
</dbReference>
<dbReference type="KEGG" id="mdx:BTO20_37720"/>
<reference evidence="7 8" key="1">
    <citation type="submission" date="2017-04" db="EMBL/GenBank/DDBJ databases">
        <title>Whole Genome Sequence of 1,4-Dioxane Degrading Bacterium Mycobacterium dioxanotrophicus PH-06.</title>
        <authorList>
            <person name="He Y."/>
        </authorList>
    </citation>
    <scope>NUCLEOTIDE SEQUENCE [LARGE SCALE GENOMIC DNA]</scope>
    <source>
        <strain evidence="7 8">PH-06</strain>
        <plasmid evidence="7 8">unnamed2</plasmid>
    </source>
</reference>
<dbReference type="InterPro" id="IPR050206">
    <property type="entry name" value="FtsK/SpoIIIE/SftA"/>
</dbReference>
<dbReference type="Pfam" id="PF01580">
    <property type="entry name" value="FtsK_SpoIIIE"/>
    <property type="match status" value="2"/>
</dbReference>